<name>A0A0L9V127_PHAAN</name>
<protein>
    <submittedName>
        <fullName evidence="2">Uncharacterized protein</fullName>
    </submittedName>
</protein>
<sequence>MVGSRSRPQLRRPTWIIVLVSIVCVFLVAAYVYPPRSPSSCSLFSSSGCGGSIIDLPPAAQSRQLTDAEVESRVVINEILNYYPVITKKPKVAFLFLTPSSLPFERLWHMFFKV</sequence>
<keyword evidence="1" id="KW-0812">Transmembrane</keyword>
<gene>
    <name evidence="2" type="ORF">LR48_Vigan07g235500</name>
</gene>
<dbReference type="AlphaFoldDB" id="A0A0L9V127"/>
<organism evidence="2 3">
    <name type="scientific">Phaseolus angularis</name>
    <name type="common">Azuki bean</name>
    <name type="synonym">Vigna angularis</name>
    <dbReference type="NCBI Taxonomy" id="3914"/>
    <lineage>
        <taxon>Eukaryota</taxon>
        <taxon>Viridiplantae</taxon>
        <taxon>Streptophyta</taxon>
        <taxon>Embryophyta</taxon>
        <taxon>Tracheophyta</taxon>
        <taxon>Spermatophyta</taxon>
        <taxon>Magnoliopsida</taxon>
        <taxon>eudicotyledons</taxon>
        <taxon>Gunneridae</taxon>
        <taxon>Pentapetalae</taxon>
        <taxon>rosids</taxon>
        <taxon>fabids</taxon>
        <taxon>Fabales</taxon>
        <taxon>Fabaceae</taxon>
        <taxon>Papilionoideae</taxon>
        <taxon>50 kb inversion clade</taxon>
        <taxon>NPAAA clade</taxon>
        <taxon>indigoferoid/millettioid clade</taxon>
        <taxon>Phaseoleae</taxon>
        <taxon>Vigna</taxon>
    </lineage>
</organism>
<reference evidence="3" key="1">
    <citation type="journal article" date="2015" name="Proc. Natl. Acad. Sci. U.S.A.">
        <title>Genome sequencing of adzuki bean (Vigna angularis) provides insight into high starch and low fat accumulation and domestication.</title>
        <authorList>
            <person name="Yang K."/>
            <person name="Tian Z."/>
            <person name="Chen C."/>
            <person name="Luo L."/>
            <person name="Zhao B."/>
            <person name="Wang Z."/>
            <person name="Yu L."/>
            <person name="Li Y."/>
            <person name="Sun Y."/>
            <person name="Li W."/>
            <person name="Chen Y."/>
            <person name="Li Y."/>
            <person name="Zhang Y."/>
            <person name="Ai D."/>
            <person name="Zhao J."/>
            <person name="Shang C."/>
            <person name="Ma Y."/>
            <person name="Wu B."/>
            <person name="Wang M."/>
            <person name="Gao L."/>
            <person name="Sun D."/>
            <person name="Zhang P."/>
            <person name="Guo F."/>
            <person name="Wang W."/>
            <person name="Li Y."/>
            <person name="Wang J."/>
            <person name="Varshney R.K."/>
            <person name="Wang J."/>
            <person name="Ling H.Q."/>
            <person name="Wan P."/>
        </authorList>
    </citation>
    <scope>NUCLEOTIDE SEQUENCE</scope>
    <source>
        <strain evidence="3">cv. Jingnong 6</strain>
    </source>
</reference>
<dbReference type="Proteomes" id="UP000053144">
    <property type="component" value="Chromosome 7"/>
</dbReference>
<dbReference type="Gramene" id="KOM48651">
    <property type="protein sequence ID" value="KOM48651"/>
    <property type="gene ID" value="LR48_Vigan07g235500"/>
</dbReference>
<evidence type="ECO:0000256" key="1">
    <source>
        <dbReference type="SAM" id="Phobius"/>
    </source>
</evidence>
<dbReference type="EMBL" id="CM003377">
    <property type="protein sequence ID" value="KOM48651.1"/>
    <property type="molecule type" value="Genomic_DNA"/>
</dbReference>
<dbReference type="STRING" id="3914.A0A0L9V127"/>
<proteinExistence type="predicted"/>
<dbReference type="OMA" id="ENCDAFA"/>
<evidence type="ECO:0000313" key="2">
    <source>
        <dbReference type="EMBL" id="KOM48651.1"/>
    </source>
</evidence>
<evidence type="ECO:0000313" key="3">
    <source>
        <dbReference type="Proteomes" id="UP000053144"/>
    </source>
</evidence>
<accession>A0A0L9V127</accession>
<keyword evidence="1" id="KW-1133">Transmembrane helix</keyword>
<keyword evidence="1" id="KW-0472">Membrane</keyword>
<feature type="transmembrane region" description="Helical" evidence="1">
    <location>
        <begin position="12"/>
        <end position="33"/>
    </location>
</feature>